<gene>
    <name evidence="1" type="ORF">DPMN_151706</name>
</gene>
<organism evidence="1 2">
    <name type="scientific">Dreissena polymorpha</name>
    <name type="common">Zebra mussel</name>
    <name type="synonym">Mytilus polymorpha</name>
    <dbReference type="NCBI Taxonomy" id="45954"/>
    <lineage>
        <taxon>Eukaryota</taxon>
        <taxon>Metazoa</taxon>
        <taxon>Spiralia</taxon>
        <taxon>Lophotrochozoa</taxon>
        <taxon>Mollusca</taxon>
        <taxon>Bivalvia</taxon>
        <taxon>Autobranchia</taxon>
        <taxon>Heteroconchia</taxon>
        <taxon>Euheterodonta</taxon>
        <taxon>Imparidentia</taxon>
        <taxon>Neoheterodontei</taxon>
        <taxon>Myida</taxon>
        <taxon>Dreissenoidea</taxon>
        <taxon>Dreissenidae</taxon>
        <taxon>Dreissena</taxon>
    </lineage>
</organism>
<dbReference type="Proteomes" id="UP000828390">
    <property type="component" value="Unassembled WGS sequence"/>
</dbReference>
<proteinExistence type="predicted"/>
<protein>
    <submittedName>
        <fullName evidence="1">Uncharacterized protein</fullName>
    </submittedName>
</protein>
<dbReference type="AlphaFoldDB" id="A0A9D4FK19"/>
<keyword evidence="2" id="KW-1185">Reference proteome</keyword>
<accession>A0A9D4FK19</accession>
<evidence type="ECO:0000313" key="2">
    <source>
        <dbReference type="Proteomes" id="UP000828390"/>
    </source>
</evidence>
<name>A0A9D4FK19_DREPO</name>
<comment type="caution">
    <text evidence="1">The sequence shown here is derived from an EMBL/GenBank/DDBJ whole genome shotgun (WGS) entry which is preliminary data.</text>
</comment>
<sequence>MGNNSQRIGLMQRTPLMGPMSATMGFNSQGMVLMQQTPESNQVNFELISCWPFHQ</sequence>
<reference evidence="1" key="2">
    <citation type="submission" date="2020-11" db="EMBL/GenBank/DDBJ databases">
        <authorList>
            <person name="McCartney M.A."/>
            <person name="Auch B."/>
            <person name="Kono T."/>
            <person name="Mallez S."/>
            <person name="Becker A."/>
            <person name="Gohl D.M."/>
            <person name="Silverstein K.A.T."/>
            <person name="Koren S."/>
            <person name="Bechman K.B."/>
            <person name="Herman A."/>
            <person name="Abrahante J.E."/>
            <person name="Garbe J."/>
        </authorList>
    </citation>
    <scope>NUCLEOTIDE SEQUENCE</scope>
    <source>
        <strain evidence="1">Duluth1</strain>
        <tissue evidence="1">Whole animal</tissue>
    </source>
</reference>
<dbReference type="EMBL" id="JAIWYP010000007">
    <property type="protein sequence ID" value="KAH3798116.1"/>
    <property type="molecule type" value="Genomic_DNA"/>
</dbReference>
<reference evidence="1" key="1">
    <citation type="journal article" date="2019" name="bioRxiv">
        <title>The Genome of the Zebra Mussel, Dreissena polymorpha: A Resource for Invasive Species Research.</title>
        <authorList>
            <person name="McCartney M.A."/>
            <person name="Auch B."/>
            <person name="Kono T."/>
            <person name="Mallez S."/>
            <person name="Zhang Y."/>
            <person name="Obille A."/>
            <person name="Becker A."/>
            <person name="Abrahante J.E."/>
            <person name="Garbe J."/>
            <person name="Badalamenti J.P."/>
            <person name="Herman A."/>
            <person name="Mangelson H."/>
            <person name="Liachko I."/>
            <person name="Sullivan S."/>
            <person name="Sone E.D."/>
            <person name="Koren S."/>
            <person name="Silverstein K.A.T."/>
            <person name="Beckman K.B."/>
            <person name="Gohl D.M."/>
        </authorList>
    </citation>
    <scope>NUCLEOTIDE SEQUENCE</scope>
    <source>
        <strain evidence="1">Duluth1</strain>
        <tissue evidence="1">Whole animal</tissue>
    </source>
</reference>
<evidence type="ECO:0000313" key="1">
    <source>
        <dbReference type="EMBL" id="KAH3798116.1"/>
    </source>
</evidence>